<accession>A0A5Q0C530</accession>
<dbReference type="Proteomes" id="UP000326881">
    <property type="component" value="Chromosome"/>
</dbReference>
<evidence type="ECO:0000313" key="1">
    <source>
        <dbReference type="EMBL" id="QFY61016.1"/>
    </source>
</evidence>
<dbReference type="KEGG" id="rgr:FZ934_11690"/>
<protein>
    <submittedName>
        <fullName evidence="1">Uncharacterized protein</fullName>
    </submittedName>
</protein>
<evidence type="ECO:0000313" key="2">
    <source>
        <dbReference type="Proteomes" id="UP000326881"/>
    </source>
</evidence>
<dbReference type="EMBL" id="CP043498">
    <property type="protein sequence ID" value="QFY61016.1"/>
    <property type="molecule type" value="Genomic_DNA"/>
</dbReference>
<dbReference type="RefSeq" id="WP_153271186.1">
    <property type="nucleotide sequence ID" value="NZ_CP043498.1"/>
</dbReference>
<dbReference type="OrthoDB" id="8283452at2"/>
<gene>
    <name evidence="1" type="ORF">FZ934_11690</name>
</gene>
<keyword evidence="2" id="KW-1185">Reference proteome</keyword>
<reference evidence="1 2" key="1">
    <citation type="submission" date="2019-08" db="EMBL/GenBank/DDBJ databases">
        <title>Prosopis cineraria nodule microbiome.</title>
        <authorList>
            <person name="Ali R."/>
            <person name="Chaluvadi S.R."/>
            <person name="Wang X."/>
        </authorList>
    </citation>
    <scope>NUCLEOTIDE SEQUENCE [LARGE SCALE GENOMIC DNA]</scope>
    <source>
        <strain evidence="1 2">BG7</strain>
    </source>
</reference>
<proteinExistence type="predicted"/>
<dbReference type="AlphaFoldDB" id="A0A5Q0C530"/>
<organism evidence="1 2">
    <name type="scientific">Rhizobium grahamii</name>
    <dbReference type="NCBI Taxonomy" id="1120045"/>
    <lineage>
        <taxon>Bacteria</taxon>
        <taxon>Pseudomonadati</taxon>
        <taxon>Pseudomonadota</taxon>
        <taxon>Alphaproteobacteria</taxon>
        <taxon>Hyphomicrobiales</taxon>
        <taxon>Rhizobiaceae</taxon>
        <taxon>Rhizobium/Agrobacterium group</taxon>
        <taxon>Rhizobium</taxon>
    </lineage>
</organism>
<name>A0A5Q0C530_9HYPH</name>
<sequence length="71" mass="7828">MTKAIPNSTKAPLEDHEVALCQRVLHRLSEKEAMDAGDLDDLACLVLHLYQDGVRSEAALEYLLTPVPKLA</sequence>